<dbReference type="InterPro" id="IPR036390">
    <property type="entry name" value="WH_DNA-bd_sf"/>
</dbReference>
<accession>A0ABU0IBT1</accession>
<dbReference type="Proteomes" id="UP001235269">
    <property type="component" value="Unassembled WGS sequence"/>
</dbReference>
<comment type="caution">
    <text evidence="1">The sequence shown here is derived from an EMBL/GenBank/DDBJ whole genome shotgun (WGS) entry which is preliminary data.</text>
</comment>
<proteinExistence type="predicted"/>
<evidence type="ECO:0000313" key="2">
    <source>
        <dbReference type="Proteomes" id="UP001235269"/>
    </source>
</evidence>
<organism evidence="1 2">
    <name type="scientific">Rhizobium paknamense</name>
    <dbReference type="NCBI Taxonomy" id="1206817"/>
    <lineage>
        <taxon>Bacteria</taxon>
        <taxon>Pseudomonadati</taxon>
        <taxon>Pseudomonadota</taxon>
        <taxon>Alphaproteobacteria</taxon>
        <taxon>Hyphomicrobiales</taxon>
        <taxon>Rhizobiaceae</taxon>
        <taxon>Rhizobium/Agrobacterium group</taxon>
        <taxon>Rhizobium</taxon>
    </lineage>
</organism>
<sequence length="99" mass="10857">MSDFNEFLTEDARLVVLKALAQESNATLNETILTRILEMFGHNRSREWVRTQLSKLSELGAVRTTQAGSVVIASLTQAGLDHVERRSFISGIAKPSLGG</sequence>
<reference evidence="1 2" key="1">
    <citation type="submission" date="2023-07" db="EMBL/GenBank/DDBJ databases">
        <title>Genomic Encyclopedia of Type Strains, Phase IV (KMG-IV): sequencing the most valuable type-strain genomes for metagenomic binning, comparative biology and taxonomic classification.</title>
        <authorList>
            <person name="Goeker M."/>
        </authorList>
    </citation>
    <scope>NUCLEOTIDE SEQUENCE [LARGE SCALE GENOMIC DNA]</scope>
    <source>
        <strain evidence="1 2">DSM 100301</strain>
    </source>
</reference>
<protein>
    <submittedName>
        <fullName evidence="1">Fe2+ or Zn2+ uptake regulation protein</fullName>
    </submittedName>
</protein>
<dbReference type="SUPFAM" id="SSF46785">
    <property type="entry name" value="Winged helix' DNA-binding domain"/>
    <property type="match status" value="1"/>
</dbReference>
<dbReference type="EMBL" id="JAUSWH010000002">
    <property type="protein sequence ID" value="MDQ0454704.1"/>
    <property type="molecule type" value="Genomic_DNA"/>
</dbReference>
<gene>
    <name evidence="1" type="ORF">QO005_001031</name>
</gene>
<name>A0ABU0IBT1_9HYPH</name>
<keyword evidence="2" id="KW-1185">Reference proteome</keyword>
<dbReference type="RefSeq" id="WP_307156907.1">
    <property type="nucleotide sequence ID" value="NZ_JAUSWH010000002.1"/>
</dbReference>
<evidence type="ECO:0000313" key="1">
    <source>
        <dbReference type="EMBL" id="MDQ0454704.1"/>
    </source>
</evidence>